<proteinExistence type="predicted"/>
<organism evidence="2 3">
    <name type="scientific">Comamonas denitrificans</name>
    <dbReference type="NCBI Taxonomy" id="117506"/>
    <lineage>
        <taxon>Bacteria</taxon>
        <taxon>Pseudomonadati</taxon>
        <taxon>Pseudomonadota</taxon>
        <taxon>Betaproteobacteria</taxon>
        <taxon>Burkholderiales</taxon>
        <taxon>Comamonadaceae</taxon>
        <taxon>Comamonas</taxon>
    </lineage>
</organism>
<dbReference type="Proteomes" id="UP000664731">
    <property type="component" value="Unassembled WGS sequence"/>
</dbReference>
<evidence type="ECO:0000313" key="3">
    <source>
        <dbReference type="Proteomes" id="UP000664731"/>
    </source>
</evidence>
<comment type="caution">
    <text evidence="2">The sequence shown here is derived from an EMBL/GenBank/DDBJ whole genome shotgun (WGS) entry which is preliminary data.</text>
</comment>
<evidence type="ECO:0008006" key="4">
    <source>
        <dbReference type="Google" id="ProtNLM"/>
    </source>
</evidence>
<feature type="signal peptide" evidence="1">
    <location>
        <begin position="1"/>
        <end position="20"/>
    </location>
</feature>
<accession>A0A939GWR6</accession>
<name>A0A939GWR6_9BURK</name>
<keyword evidence="3" id="KW-1185">Reference proteome</keyword>
<gene>
    <name evidence="2" type="ORF">J1777_06760</name>
</gene>
<feature type="chain" id="PRO_5037209837" description="Rap1a immunity protein domain-containing protein" evidence="1">
    <location>
        <begin position="21"/>
        <end position="128"/>
    </location>
</feature>
<reference evidence="2" key="1">
    <citation type="submission" date="2021-03" db="EMBL/GenBank/DDBJ databases">
        <title>Comamonas denitrificans.</title>
        <authorList>
            <person name="Finster K."/>
        </authorList>
    </citation>
    <scope>NUCLEOTIDE SEQUENCE</scope>
    <source>
        <strain evidence="2">MM2021_4</strain>
    </source>
</reference>
<evidence type="ECO:0000256" key="1">
    <source>
        <dbReference type="SAM" id="SignalP"/>
    </source>
</evidence>
<keyword evidence="1" id="KW-0732">Signal</keyword>
<dbReference type="EMBL" id="JAFNME010000011">
    <property type="protein sequence ID" value="MBO1249534.1"/>
    <property type="molecule type" value="Genomic_DNA"/>
</dbReference>
<evidence type="ECO:0000313" key="2">
    <source>
        <dbReference type="EMBL" id="MBO1249534.1"/>
    </source>
</evidence>
<sequence length="128" mass="13960">MLKALLAIFLALSVSGHSVAQDNAGTSSEQSYYTTSFGVPDCGQWIKKSRPGSDVWLMGYLSGLNKMFNSLSVKPNSAYDPLSELSSADQAFAWMDNWCRENPLKGVDEGALMLHITLSAQKIRRAAP</sequence>
<protein>
    <recommendedName>
        <fullName evidence="4">Rap1a immunity protein domain-containing protein</fullName>
    </recommendedName>
</protein>
<dbReference type="AlphaFoldDB" id="A0A939GWR6"/>
<dbReference type="RefSeq" id="WP_207575051.1">
    <property type="nucleotide sequence ID" value="NZ_JAFNME010000011.1"/>
</dbReference>